<dbReference type="InterPro" id="IPR050476">
    <property type="entry name" value="Insect_CytP450_Detox"/>
</dbReference>
<dbReference type="PRINTS" id="PR00385">
    <property type="entry name" value="P450"/>
</dbReference>
<dbReference type="CDD" id="cd00302">
    <property type="entry name" value="cytochrome_P450"/>
    <property type="match status" value="1"/>
</dbReference>
<dbReference type="PROSITE" id="PS00086">
    <property type="entry name" value="CYTOCHROME_P450"/>
    <property type="match status" value="1"/>
</dbReference>
<gene>
    <name evidence="10" type="ORF">KIK155_LOCUS32371</name>
</gene>
<keyword evidence="4 8" id="KW-0479">Metal-binding</keyword>
<comment type="similarity">
    <text evidence="2 9">Belongs to the cytochrome P450 family.</text>
</comment>
<evidence type="ECO:0000256" key="8">
    <source>
        <dbReference type="PIRSR" id="PIRSR602401-1"/>
    </source>
</evidence>
<organism evidence="10 11">
    <name type="scientific">Rotaria socialis</name>
    <dbReference type="NCBI Taxonomy" id="392032"/>
    <lineage>
        <taxon>Eukaryota</taxon>
        <taxon>Metazoa</taxon>
        <taxon>Spiralia</taxon>
        <taxon>Gnathifera</taxon>
        <taxon>Rotifera</taxon>
        <taxon>Eurotatoria</taxon>
        <taxon>Bdelloidea</taxon>
        <taxon>Philodinida</taxon>
        <taxon>Philodinidae</taxon>
        <taxon>Rotaria</taxon>
    </lineage>
</organism>
<dbReference type="Proteomes" id="UP000663865">
    <property type="component" value="Unassembled WGS sequence"/>
</dbReference>
<dbReference type="PRINTS" id="PR00463">
    <property type="entry name" value="EP450I"/>
</dbReference>
<dbReference type="Gene3D" id="1.10.630.10">
    <property type="entry name" value="Cytochrome P450"/>
    <property type="match status" value="1"/>
</dbReference>
<evidence type="ECO:0000313" key="10">
    <source>
        <dbReference type="EMBL" id="CAF3799919.1"/>
    </source>
</evidence>
<keyword evidence="5 9" id="KW-0560">Oxidoreductase</keyword>
<dbReference type="GO" id="GO:0004497">
    <property type="term" value="F:monooxygenase activity"/>
    <property type="evidence" value="ECO:0007669"/>
    <property type="project" value="UniProtKB-KW"/>
</dbReference>
<evidence type="ECO:0000256" key="2">
    <source>
        <dbReference type="ARBA" id="ARBA00010617"/>
    </source>
</evidence>
<keyword evidence="6 8" id="KW-0408">Iron</keyword>
<dbReference type="InterPro" id="IPR001128">
    <property type="entry name" value="Cyt_P450"/>
</dbReference>
<evidence type="ECO:0000256" key="6">
    <source>
        <dbReference type="ARBA" id="ARBA00023004"/>
    </source>
</evidence>
<dbReference type="PANTHER" id="PTHR24292:SF102">
    <property type="entry name" value="CYTOCHROME P450 FAMILY-RELATED"/>
    <property type="match status" value="1"/>
</dbReference>
<dbReference type="PANTHER" id="PTHR24292">
    <property type="entry name" value="CYTOCHROME P450"/>
    <property type="match status" value="1"/>
</dbReference>
<evidence type="ECO:0000256" key="9">
    <source>
        <dbReference type="RuleBase" id="RU000461"/>
    </source>
</evidence>
<evidence type="ECO:0008006" key="12">
    <source>
        <dbReference type="Google" id="ProtNLM"/>
    </source>
</evidence>
<dbReference type="EMBL" id="CAJNYV010006076">
    <property type="protein sequence ID" value="CAF3799919.1"/>
    <property type="molecule type" value="Genomic_DNA"/>
</dbReference>
<evidence type="ECO:0000256" key="3">
    <source>
        <dbReference type="ARBA" id="ARBA00022617"/>
    </source>
</evidence>
<dbReference type="GO" id="GO:0005506">
    <property type="term" value="F:iron ion binding"/>
    <property type="evidence" value="ECO:0007669"/>
    <property type="project" value="InterPro"/>
</dbReference>
<comment type="cofactor">
    <cofactor evidence="1 8">
        <name>heme</name>
        <dbReference type="ChEBI" id="CHEBI:30413"/>
    </cofactor>
</comment>
<feature type="binding site" description="axial binding residue" evidence="8">
    <location>
        <position position="421"/>
    </location>
    <ligand>
        <name>heme</name>
        <dbReference type="ChEBI" id="CHEBI:30413"/>
    </ligand>
    <ligandPart>
        <name>Fe</name>
        <dbReference type="ChEBI" id="CHEBI:18248"/>
    </ligandPart>
</feature>
<evidence type="ECO:0000256" key="5">
    <source>
        <dbReference type="ARBA" id="ARBA00023002"/>
    </source>
</evidence>
<dbReference type="InterPro" id="IPR002401">
    <property type="entry name" value="Cyt_P450_E_grp-I"/>
</dbReference>
<dbReference type="InterPro" id="IPR017972">
    <property type="entry name" value="Cyt_P450_CS"/>
</dbReference>
<dbReference type="Pfam" id="PF00067">
    <property type="entry name" value="p450"/>
    <property type="match status" value="1"/>
</dbReference>
<dbReference type="GO" id="GO:0016705">
    <property type="term" value="F:oxidoreductase activity, acting on paired donors, with incorporation or reduction of molecular oxygen"/>
    <property type="evidence" value="ECO:0007669"/>
    <property type="project" value="InterPro"/>
</dbReference>
<protein>
    <recommendedName>
        <fullName evidence="12">Cytochrome P450</fullName>
    </recommendedName>
</protein>
<keyword evidence="7 9" id="KW-0503">Monooxygenase</keyword>
<evidence type="ECO:0000256" key="4">
    <source>
        <dbReference type="ARBA" id="ARBA00022723"/>
    </source>
</evidence>
<proteinExistence type="inferred from homology"/>
<evidence type="ECO:0000313" key="11">
    <source>
        <dbReference type="Proteomes" id="UP000663865"/>
    </source>
</evidence>
<keyword evidence="3 8" id="KW-0349">Heme</keyword>
<dbReference type="SUPFAM" id="SSF48264">
    <property type="entry name" value="Cytochrome P450"/>
    <property type="match status" value="1"/>
</dbReference>
<sequence>MVVLLIISVIFLLLLYVKLKYYTIRGPIPGLSPHFLFGNLVRSGMLLHGKSPIEIFSEFKFRYGESFQFWFGPTRYIIVGNVNDIQHMFTNRHIYDQGNVFIEQFSTLFPNGYITLTGSKHKRHAAIAMPLFRRAKIINNFDLVVDCTDKLLSNWSAMPSHHVRCDIVRQCQNLLLEIFGLISVDYNLDALNEYDSNHNELTRALHVFMSSCALIFYSPPILMNNEMAQTRESRAERKRTCLIASLVASLQEDEEAKAKKSEDEKTGLSRVDLLHEILAFMVAGFETTSTVLAWFIHAMSKYPDVQHKMKEELMSVSVNQNLTLNQLDSLVYLDCVINEILRFHTITSGTVRTLTVEDRLPKSNFQLSKGDSVLMPFYNLAHDTQHWSIDTESFAPERFLNEDKNHHLYTLLPFGVGHRQCIGQALARFELKAIIARMLQRVTFGDGGPKINSGGHFTGLTIQPKHVGVTTGFS</sequence>
<dbReference type="InterPro" id="IPR036396">
    <property type="entry name" value="Cyt_P450_sf"/>
</dbReference>
<name>A0A819BL14_9BILA</name>
<reference evidence="10" key="1">
    <citation type="submission" date="2021-02" db="EMBL/GenBank/DDBJ databases">
        <authorList>
            <person name="Nowell W R."/>
        </authorList>
    </citation>
    <scope>NUCLEOTIDE SEQUENCE</scope>
</reference>
<dbReference type="AlphaFoldDB" id="A0A819BL14"/>
<accession>A0A819BL14</accession>
<evidence type="ECO:0000256" key="1">
    <source>
        <dbReference type="ARBA" id="ARBA00001971"/>
    </source>
</evidence>
<comment type="caution">
    <text evidence="10">The sequence shown here is derived from an EMBL/GenBank/DDBJ whole genome shotgun (WGS) entry which is preliminary data.</text>
</comment>
<evidence type="ECO:0000256" key="7">
    <source>
        <dbReference type="ARBA" id="ARBA00023033"/>
    </source>
</evidence>
<dbReference type="GO" id="GO:0020037">
    <property type="term" value="F:heme binding"/>
    <property type="evidence" value="ECO:0007669"/>
    <property type="project" value="InterPro"/>
</dbReference>